<dbReference type="InterPro" id="IPR057165">
    <property type="entry name" value="DUF7843"/>
</dbReference>
<dbReference type="EMBL" id="CP014544">
    <property type="protein sequence ID" value="AMO67423.1"/>
    <property type="molecule type" value="Genomic_DNA"/>
</dbReference>
<feature type="domain" description="DUF7840" evidence="3">
    <location>
        <begin position="391"/>
        <end position="613"/>
    </location>
</feature>
<gene>
    <name evidence="5" type="ORF">AZF00_03510</name>
</gene>
<dbReference type="AlphaFoldDB" id="A0A127M2G4"/>
<dbReference type="InterPro" id="IPR025178">
    <property type="entry name" value="Lnb_N"/>
</dbReference>
<sequence length="614" mass="68782">MTRLLAAMMGFVFCVPAFAVDAARQGVDVSALAQSNSWRALLHIPRGENKHSYIDDPRFFLAKDGPSNRTAELVATLAAFAQDPQSTACRFPARYQWLQQRGVLPPTLLAHCAEYQQWRTQTDINRVVLVLAASYLNSPSSMYGHTFLRLDPAGERSESAFLSYALNFAANIPTGENGLLYAYRGIVGGYPGLFSMQPYYEKIQEYSRLENRDMWAYPLRLSAEQIDTLLAHTWELREINFDYYYFDENCSFRLLELLEVALPDVDLTSRFTRAAMPIDTVREVIDAGLAEEPEYRASKRVELELLLADFNGEQRELIKALARSDDALASAEFARYSGRERQAMAMTAYRYLRYSDNRAQRSSAGAARSLALLREVQGHDRVEWPQAPSPAKPDQGHPTSLFALNVGSRDDRQYSTAEWRISYHDALDSAAGYPAGASLSMGRVEVRWQEGRDAGDDNIQLQRFDPVAIRSLAPRNGFFSPLSWQVDAGLERLDDAPEQSLVSRISGGAGYSADVLGGVAYVLPGLRLEYNGDAKQHLRLAPHVALGQLWQGAVLATELSFRYSDFGGDGERRSVSVSSNWALSSAYALRGSVAYRHQPWGESTGIELQWRYYF</sequence>
<keyword evidence="1" id="KW-0732">Signal</keyword>
<proteinExistence type="predicted"/>
<feature type="signal peptide" evidence="1">
    <location>
        <begin position="1"/>
        <end position="19"/>
    </location>
</feature>
<evidence type="ECO:0000259" key="3">
    <source>
        <dbReference type="Pfam" id="PF25222"/>
    </source>
</evidence>
<dbReference type="Proteomes" id="UP000074119">
    <property type="component" value="Chromosome"/>
</dbReference>
<dbReference type="Pfam" id="PF25225">
    <property type="entry name" value="DUF7843"/>
    <property type="match status" value="1"/>
</dbReference>
<accession>A0A127M2G4</accession>
<organism evidence="5 6">
    <name type="scientific">Zhongshania aliphaticivorans</name>
    <dbReference type="NCBI Taxonomy" id="1470434"/>
    <lineage>
        <taxon>Bacteria</taxon>
        <taxon>Pseudomonadati</taxon>
        <taxon>Pseudomonadota</taxon>
        <taxon>Gammaproteobacteria</taxon>
        <taxon>Cellvibrionales</taxon>
        <taxon>Spongiibacteraceae</taxon>
        <taxon>Zhongshania</taxon>
    </lineage>
</organism>
<feature type="chain" id="PRO_5007274944" evidence="1">
    <location>
        <begin position="20"/>
        <end position="614"/>
    </location>
</feature>
<protein>
    <submittedName>
        <fullName evidence="5">Uncharacterized protein</fullName>
    </submittedName>
</protein>
<dbReference type="InterPro" id="IPR057162">
    <property type="entry name" value="DUF7840"/>
</dbReference>
<feature type="domain" description="Lnb N-terminal periplasmic" evidence="2">
    <location>
        <begin position="114"/>
        <end position="285"/>
    </location>
</feature>
<reference evidence="5 6" key="1">
    <citation type="submission" date="2015-12" db="EMBL/GenBank/DDBJ databases">
        <authorList>
            <person name="Shamseldin A."/>
            <person name="Moawad H."/>
            <person name="Abd El-Rahim W.M."/>
            <person name="Sadowsky M.J."/>
        </authorList>
    </citation>
    <scope>NUCLEOTIDE SEQUENCE [LARGE SCALE GENOMIC DNA]</scope>
    <source>
        <strain evidence="5 6">SM2</strain>
    </source>
</reference>
<evidence type="ECO:0000313" key="6">
    <source>
        <dbReference type="Proteomes" id="UP000074119"/>
    </source>
</evidence>
<feature type="domain" description="DUF7843" evidence="4">
    <location>
        <begin position="31"/>
        <end position="100"/>
    </location>
</feature>
<name>A0A127M2G4_9GAMM</name>
<dbReference type="RefSeq" id="WP_008250525.1">
    <property type="nucleotide sequence ID" value="NZ_CP014544.1"/>
</dbReference>
<evidence type="ECO:0000256" key="1">
    <source>
        <dbReference type="SAM" id="SignalP"/>
    </source>
</evidence>
<dbReference type="KEGG" id="zal:AZF00_03510"/>
<evidence type="ECO:0000259" key="2">
    <source>
        <dbReference type="Pfam" id="PF13387"/>
    </source>
</evidence>
<evidence type="ECO:0000259" key="4">
    <source>
        <dbReference type="Pfam" id="PF25225"/>
    </source>
</evidence>
<evidence type="ECO:0000313" key="5">
    <source>
        <dbReference type="EMBL" id="AMO67423.1"/>
    </source>
</evidence>
<dbReference type="Pfam" id="PF13387">
    <property type="entry name" value="Lnb_N"/>
    <property type="match status" value="1"/>
</dbReference>
<dbReference type="Pfam" id="PF25222">
    <property type="entry name" value="DUF7840"/>
    <property type="match status" value="1"/>
</dbReference>
<dbReference type="STRING" id="1470434.AZF00_03510"/>